<protein>
    <recommendedName>
        <fullName evidence="3">F-box domain-containing protein</fullName>
    </recommendedName>
</protein>
<organism evidence="1 2">
    <name type="scientific">Lentinus brumalis</name>
    <dbReference type="NCBI Taxonomy" id="2498619"/>
    <lineage>
        <taxon>Eukaryota</taxon>
        <taxon>Fungi</taxon>
        <taxon>Dikarya</taxon>
        <taxon>Basidiomycota</taxon>
        <taxon>Agaricomycotina</taxon>
        <taxon>Agaricomycetes</taxon>
        <taxon>Polyporales</taxon>
        <taxon>Polyporaceae</taxon>
        <taxon>Lentinus</taxon>
    </lineage>
</organism>
<keyword evidence="2" id="KW-1185">Reference proteome</keyword>
<dbReference type="EMBL" id="KZ857387">
    <property type="protein sequence ID" value="RDX53417.1"/>
    <property type="molecule type" value="Genomic_DNA"/>
</dbReference>
<dbReference type="Proteomes" id="UP000256964">
    <property type="component" value="Unassembled WGS sequence"/>
</dbReference>
<dbReference type="InterPro" id="IPR032675">
    <property type="entry name" value="LRR_dom_sf"/>
</dbReference>
<dbReference type="OrthoDB" id="2800603at2759"/>
<dbReference type="STRING" id="139420.A0A371DLL4"/>
<reference evidence="1 2" key="1">
    <citation type="journal article" date="2018" name="Biotechnol. Biofuels">
        <title>Integrative visual omics of the white-rot fungus Polyporus brumalis exposes the biotechnological potential of its oxidative enzymes for delignifying raw plant biomass.</title>
        <authorList>
            <person name="Miyauchi S."/>
            <person name="Rancon A."/>
            <person name="Drula E."/>
            <person name="Hage H."/>
            <person name="Chaduli D."/>
            <person name="Favel A."/>
            <person name="Grisel S."/>
            <person name="Henrissat B."/>
            <person name="Herpoel-Gimbert I."/>
            <person name="Ruiz-Duenas F.J."/>
            <person name="Chevret D."/>
            <person name="Hainaut M."/>
            <person name="Lin J."/>
            <person name="Wang M."/>
            <person name="Pangilinan J."/>
            <person name="Lipzen A."/>
            <person name="Lesage-Meessen L."/>
            <person name="Navarro D."/>
            <person name="Riley R."/>
            <person name="Grigoriev I.V."/>
            <person name="Zhou S."/>
            <person name="Raouche S."/>
            <person name="Rosso M.N."/>
        </authorList>
    </citation>
    <scope>NUCLEOTIDE SEQUENCE [LARGE SCALE GENOMIC DNA]</scope>
    <source>
        <strain evidence="1 2">BRFM 1820</strain>
    </source>
</reference>
<proteinExistence type="predicted"/>
<sequence length="545" mass="60671">MSRYVSFQELPAAVLRHICDCLMSLATSEGDRVYRKTLVCLAHTCRATHGPAADTIWQAIPSLAVLMLTLPENCWRKEPPPSPGSPSVLCLTAKFFVSAQSCARLLHYASRVRKVNERHSLLVIEPASLDALQDRVPQLLPTIRVFRTSELPVSADEQGKPRSFHQLFGRQLRILDYRPSSDAEGQYPYNRAAEGLRMTIPYLRTLTVLRTGALPLSMENMAQLGTLLRLETLDASVIAGNSSVFDPAASILIQSEKFSFFPVLREFALRLVDGLSLFVPITFLRFSHSRVLQTIKIETQSCFRADDIQEFLSIVGKQRSGGLIKTLSLTEPPLSDERLGDLCLKSGNIPNTRGRGSGTLNKDTFEPLLKLTGLESLTLRWSTPTNITDSLLASMAASWPDIRVLRLHEVCSIGAGGVTHKGLLSLAAKCTKLEDLGVEVKLRDCVAPSCVDAVSKGRHKPKRVVQDALTRFHVGKSKIEDPDAVALFLSRVFPHLEPVDCWWWMALAENCSEDVRQDLETNRSNWEEVDSLLRAFATVRKEKRD</sequence>
<evidence type="ECO:0008006" key="3">
    <source>
        <dbReference type="Google" id="ProtNLM"/>
    </source>
</evidence>
<dbReference type="Gene3D" id="3.80.10.10">
    <property type="entry name" value="Ribonuclease Inhibitor"/>
    <property type="match status" value="1"/>
</dbReference>
<gene>
    <name evidence="1" type="ORF">OH76DRAFT_1399332</name>
</gene>
<dbReference type="AlphaFoldDB" id="A0A371DLL4"/>
<evidence type="ECO:0000313" key="2">
    <source>
        <dbReference type="Proteomes" id="UP000256964"/>
    </source>
</evidence>
<accession>A0A371DLL4</accession>
<name>A0A371DLL4_9APHY</name>
<evidence type="ECO:0000313" key="1">
    <source>
        <dbReference type="EMBL" id="RDX53417.1"/>
    </source>
</evidence>